<dbReference type="AlphaFoldDB" id="A0A1K0J2V6"/>
<accession>A0A1K0J2V6</accession>
<protein>
    <submittedName>
        <fullName evidence="1">Uncharacterized protein</fullName>
    </submittedName>
</protein>
<dbReference type="EMBL" id="FMSH01000006">
    <property type="protein sequence ID" value="SCU73350.1"/>
    <property type="molecule type" value="Genomic_DNA"/>
</dbReference>
<proteinExistence type="predicted"/>
<name>A0A1K0J2V6_CUPNE</name>
<organism evidence="1">
    <name type="scientific">Cupriavidus necator</name>
    <name type="common">Alcaligenes eutrophus</name>
    <name type="synonym">Ralstonia eutropha</name>
    <dbReference type="NCBI Taxonomy" id="106590"/>
    <lineage>
        <taxon>Bacteria</taxon>
        <taxon>Pseudomonadati</taxon>
        <taxon>Pseudomonadota</taxon>
        <taxon>Betaproteobacteria</taxon>
        <taxon>Burkholderiales</taxon>
        <taxon>Burkholderiaceae</taxon>
        <taxon>Cupriavidus</taxon>
    </lineage>
</organism>
<reference evidence="1" key="1">
    <citation type="submission" date="2016-09" db="EMBL/GenBank/DDBJ databases">
        <authorList>
            <person name="Capua I."/>
            <person name="De Benedictis P."/>
            <person name="Joannis T."/>
            <person name="Lombin L.H."/>
            <person name="Cattoli G."/>
        </authorList>
    </citation>
    <scope>NUCLEOTIDE SEQUENCE</scope>
    <source>
        <strain evidence="1">B9</strain>
    </source>
</reference>
<gene>
    <name evidence="1" type="ORF">CNECB9_1030005</name>
</gene>
<evidence type="ECO:0000313" key="1">
    <source>
        <dbReference type="EMBL" id="SCU73350.1"/>
    </source>
</evidence>
<sequence>MPVIGPLQRVRQRSVFPEELS</sequence>